<dbReference type="AlphaFoldDB" id="A0A3S4P1H0"/>
<dbReference type="EMBL" id="LR134318">
    <property type="protein sequence ID" value="VEF06409.1"/>
    <property type="molecule type" value="Genomic_DNA"/>
</dbReference>
<reference evidence="2 3" key="1">
    <citation type="submission" date="2018-12" db="EMBL/GenBank/DDBJ databases">
        <authorList>
            <consortium name="Pathogen Informatics"/>
        </authorList>
    </citation>
    <scope>NUCLEOTIDE SEQUENCE [LARGE SCALE GENOMIC DNA]</scope>
    <source>
        <strain evidence="2 3">NCTC9428</strain>
    </source>
</reference>
<evidence type="ECO:0000313" key="2">
    <source>
        <dbReference type="EMBL" id="VEF06409.1"/>
    </source>
</evidence>
<name>A0A3S4P1H0_PSEFL</name>
<evidence type="ECO:0000313" key="3">
    <source>
        <dbReference type="Proteomes" id="UP000281909"/>
    </source>
</evidence>
<protein>
    <submittedName>
        <fullName evidence="2">Uncharacterized protein</fullName>
    </submittedName>
</protein>
<accession>A0A3S4P1H0</accession>
<proteinExistence type="predicted"/>
<dbReference type="Proteomes" id="UP000281909">
    <property type="component" value="Chromosome"/>
</dbReference>
<feature type="region of interest" description="Disordered" evidence="1">
    <location>
        <begin position="1"/>
        <end position="26"/>
    </location>
</feature>
<organism evidence="2 3">
    <name type="scientific">Pseudomonas fluorescens</name>
    <dbReference type="NCBI Taxonomy" id="294"/>
    <lineage>
        <taxon>Bacteria</taxon>
        <taxon>Pseudomonadati</taxon>
        <taxon>Pseudomonadota</taxon>
        <taxon>Gammaproteobacteria</taxon>
        <taxon>Pseudomonadales</taxon>
        <taxon>Pseudomonadaceae</taxon>
        <taxon>Pseudomonas</taxon>
    </lineage>
</organism>
<evidence type="ECO:0000256" key="1">
    <source>
        <dbReference type="SAM" id="MobiDB-lite"/>
    </source>
</evidence>
<sequence length="39" mass="4126">MAPDTSVGPLKAPHPSPLPEGEGTEWGKLGSYIELNVLH</sequence>
<gene>
    <name evidence="2" type="ORF">NCTC9428_00081</name>
</gene>